<sequence>MKKILLLTCLLFFLNGPALAHNNERVINAKCGLSYLVPSGFKEIKISDAILVPGKCVLAFDRRYAPKSPFKGPYPTDEIRASVDFFIQVDIFSVATAIKKNGFSAADQNANRVCKKLDGFEPNLDINSSNFKKLDGGDLYEITMIDRKKPGKGKKIYLAGNDKQSLSYTTWFKPGRERDALDQKNLDALFSSIKFDD</sequence>
<dbReference type="Proteomes" id="UP000319349">
    <property type="component" value="Chromosome"/>
</dbReference>
<protein>
    <recommendedName>
        <fullName evidence="4">Chalcone isomerase domain-containing protein</fullName>
    </recommendedName>
</protein>
<keyword evidence="3" id="KW-1185">Reference proteome</keyword>
<reference evidence="2 3" key="1">
    <citation type="submission" date="2019-03" db="EMBL/GenBank/DDBJ databases">
        <title>Tal1 in Xanthomonas translucens pv. cerealis Contributes to Virulence in Bacterial Leaf Streak of Wheat.</title>
        <authorList>
            <person name="Shah S.M.A."/>
            <person name="Haq F."/>
            <person name="Ma W."/>
            <person name="Xu X."/>
            <person name="Wang S."/>
            <person name="Xu Z."/>
            <person name="Zou L."/>
            <person name="Zhu B."/>
            <person name="Chen G."/>
        </authorList>
    </citation>
    <scope>NUCLEOTIDE SEQUENCE [LARGE SCALE GENOMIC DNA]</scope>
    <source>
        <strain evidence="2 3">01</strain>
    </source>
</reference>
<gene>
    <name evidence="2" type="ORF">E4A48_09340</name>
</gene>
<keyword evidence="1" id="KW-0732">Signal</keyword>
<evidence type="ECO:0000256" key="1">
    <source>
        <dbReference type="SAM" id="SignalP"/>
    </source>
</evidence>
<accession>A0A514EDM4</accession>
<dbReference type="RefSeq" id="WP_142742311.1">
    <property type="nucleotide sequence ID" value="NZ_CP038228.1"/>
</dbReference>
<organism evidence="2 3">
    <name type="scientific">Xanthomonas cerealis pv. cerealis</name>
    <dbReference type="NCBI Taxonomy" id="152263"/>
    <lineage>
        <taxon>Bacteria</taxon>
        <taxon>Pseudomonadati</taxon>
        <taxon>Pseudomonadota</taxon>
        <taxon>Gammaproteobacteria</taxon>
        <taxon>Lysobacterales</taxon>
        <taxon>Lysobacteraceae</taxon>
        <taxon>Xanthomonas</taxon>
        <taxon>Xanthomonas translucens group</taxon>
        <taxon>Xanthomonas cerealis</taxon>
    </lineage>
</organism>
<evidence type="ECO:0000313" key="2">
    <source>
        <dbReference type="EMBL" id="QDI03873.1"/>
    </source>
</evidence>
<evidence type="ECO:0000313" key="3">
    <source>
        <dbReference type="Proteomes" id="UP000319349"/>
    </source>
</evidence>
<dbReference type="AlphaFoldDB" id="A0A514EDM4"/>
<dbReference type="EMBL" id="CP038228">
    <property type="protein sequence ID" value="QDI03873.1"/>
    <property type="molecule type" value="Genomic_DNA"/>
</dbReference>
<feature type="chain" id="PRO_5021935121" description="Chalcone isomerase domain-containing protein" evidence="1">
    <location>
        <begin position="21"/>
        <end position="197"/>
    </location>
</feature>
<proteinExistence type="predicted"/>
<feature type="signal peptide" evidence="1">
    <location>
        <begin position="1"/>
        <end position="20"/>
    </location>
</feature>
<evidence type="ECO:0008006" key="4">
    <source>
        <dbReference type="Google" id="ProtNLM"/>
    </source>
</evidence>
<name>A0A514EDM4_9XANT</name>